<organism evidence="4 5">
    <name type="scientific">Spartinivicinus poritis</name>
    <dbReference type="NCBI Taxonomy" id="2994640"/>
    <lineage>
        <taxon>Bacteria</taxon>
        <taxon>Pseudomonadati</taxon>
        <taxon>Pseudomonadota</taxon>
        <taxon>Gammaproteobacteria</taxon>
        <taxon>Oceanospirillales</taxon>
        <taxon>Zooshikellaceae</taxon>
        <taxon>Spartinivicinus</taxon>
    </lineage>
</organism>
<gene>
    <name evidence="4" type="ORF">ORQ98_08415</name>
</gene>
<dbReference type="RefSeq" id="WP_274688351.1">
    <property type="nucleotide sequence ID" value="NZ_JAPMOU010000008.1"/>
</dbReference>
<accession>A0ABT5U6K9</accession>
<evidence type="ECO:0000313" key="5">
    <source>
        <dbReference type="Proteomes" id="UP001528823"/>
    </source>
</evidence>
<proteinExistence type="predicted"/>
<dbReference type="EMBL" id="JAPMOU010000008">
    <property type="protein sequence ID" value="MDE1461992.1"/>
    <property type="molecule type" value="Genomic_DNA"/>
</dbReference>
<dbReference type="PANTHER" id="PTHR21621">
    <property type="entry name" value="RIBOSOMAL PROTEIN S6 MODIFICATION PROTEIN"/>
    <property type="match status" value="1"/>
</dbReference>
<name>A0ABT5U6K9_9GAMM</name>
<dbReference type="Gene3D" id="3.30.470.20">
    <property type="entry name" value="ATP-grasp fold, B domain"/>
    <property type="match status" value="1"/>
</dbReference>
<keyword evidence="2" id="KW-0547">Nucleotide-binding</keyword>
<sequence length="315" mass="34908">MFFAKPSKLRRKGILGMNKRNVSYIAKYNPRSLYPLVDNKLKTKLVAETAKVSTPRLLHTIEYQHEIKQLGDVVNQYDGFVIKPSQGSGGKGILVITERNAEGFFKPSGETLTLSDIKRHVSNILSGLHSLGGKPDVAMIEALVQFDPVFDRYSYEGVPDIRVIVFKGFPVMAMLRLSTHESDGKANLHQGAVGVGLNLADGKALCAVQSNRPVDEHPDTGSHFETLQVPHWDKILHLASSCYDMTRLGYLGADIVLDQQLGPLLLELNARPGLAIQVANNTGLEPRLKHIETMKKHGFSVDQRVQYSQQQFGIL</sequence>
<protein>
    <submittedName>
        <fullName evidence="4">Alpha-L-glutamate ligase-like protein</fullName>
    </submittedName>
</protein>
<evidence type="ECO:0000259" key="3">
    <source>
        <dbReference type="PROSITE" id="PS50975"/>
    </source>
</evidence>
<evidence type="ECO:0000256" key="1">
    <source>
        <dbReference type="ARBA" id="ARBA00023211"/>
    </source>
</evidence>
<dbReference type="InterPro" id="IPR011761">
    <property type="entry name" value="ATP-grasp"/>
</dbReference>
<evidence type="ECO:0000256" key="2">
    <source>
        <dbReference type="PROSITE-ProRule" id="PRU00409"/>
    </source>
</evidence>
<dbReference type="PROSITE" id="PS50975">
    <property type="entry name" value="ATP_GRASP"/>
    <property type="match status" value="1"/>
</dbReference>
<dbReference type="InterPro" id="IPR011758">
    <property type="entry name" value="RimK-rel_E_lig"/>
</dbReference>
<keyword evidence="5" id="KW-1185">Reference proteome</keyword>
<keyword evidence="1" id="KW-0464">Manganese</keyword>
<evidence type="ECO:0000313" key="4">
    <source>
        <dbReference type="EMBL" id="MDE1461992.1"/>
    </source>
</evidence>
<dbReference type="NCBIfam" id="TIGR02291">
    <property type="entry name" value="rimK_rel_E_lig"/>
    <property type="match status" value="1"/>
</dbReference>
<keyword evidence="2" id="KW-0067">ATP-binding</keyword>
<reference evidence="4 5" key="1">
    <citation type="submission" date="2022-11" db="EMBL/GenBank/DDBJ databases">
        <title>Spartinivicinus poritis sp. nov., isolated from scleractinian coral Porites lutea.</title>
        <authorList>
            <person name="Zhang G."/>
            <person name="Cai L."/>
            <person name="Wei Q."/>
        </authorList>
    </citation>
    <scope>NUCLEOTIDE SEQUENCE [LARGE SCALE GENOMIC DNA]</scope>
    <source>
        <strain evidence="4 5">A2-2</strain>
    </source>
</reference>
<dbReference type="SUPFAM" id="SSF56059">
    <property type="entry name" value="Glutathione synthetase ATP-binding domain-like"/>
    <property type="match status" value="1"/>
</dbReference>
<dbReference type="PANTHER" id="PTHR21621:SF0">
    <property type="entry name" value="BETA-CITRYLGLUTAMATE SYNTHASE B-RELATED"/>
    <property type="match status" value="1"/>
</dbReference>
<feature type="domain" description="ATP-grasp" evidence="3">
    <location>
        <begin position="44"/>
        <end position="295"/>
    </location>
</feature>
<dbReference type="Pfam" id="PF14397">
    <property type="entry name" value="ATPgrasp_ST"/>
    <property type="match status" value="1"/>
</dbReference>
<comment type="caution">
    <text evidence="4">The sequence shown here is derived from an EMBL/GenBank/DDBJ whole genome shotgun (WGS) entry which is preliminary data.</text>
</comment>
<dbReference type="InterPro" id="IPR039523">
    <property type="entry name" value="RimK-rel_E_lig_ATP-grasp"/>
</dbReference>
<dbReference type="Proteomes" id="UP001528823">
    <property type="component" value="Unassembled WGS sequence"/>
</dbReference>